<evidence type="ECO:0000256" key="2">
    <source>
        <dbReference type="ARBA" id="ARBA00023012"/>
    </source>
</evidence>
<evidence type="ECO:0000313" key="9">
    <source>
        <dbReference type="Proteomes" id="UP000473470"/>
    </source>
</evidence>
<dbReference type="AlphaFoldDB" id="A0A6L3MP60"/>
<organism evidence="8 9">
    <name type="scientific">Burkholderia stagnalis</name>
    <dbReference type="NCBI Taxonomy" id="1503054"/>
    <lineage>
        <taxon>Bacteria</taxon>
        <taxon>Pseudomonadati</taxon>
        <taxon>Pseudomonadota</taxon>
        <taxon>Betaproteobacteria</taxon>
        <taxon>Burkholderiales</taxon>
        <taxon>Burkholderiaceae</taxon>
        <taxon>Burkholderia</taxon>
        <taxon>Burkholderia cepacia complex</taxon>
    </lineage>
</organism>
<dbReference type="GO" id="GO:0000976">
    <property type="term" value="F:transcription cis-regulatory region binding"/>
    <property type="evidence" value="ECO:0007669"/>
    <property type="project" value="TreeGrafter"/>
</dbReference>
<accession>A0A6L3MP60</accession>
<sequence length="255" mass="28899">MRIAILEDDPVQAEFIRQTLVADRRTCYVFQKGTALKQRLQRDTFDLLILDWYVPDLSGQMLLRWVRARKATHDLPVLFLTHRGDEASVVEILDAGADDYLVKPVTAALLGARVGALLRRVYPPGADPIRREFGPYRFDSVHQQAFVGNVPVNLTRKEFDLAWVLFQNLDRTLSRAYLIDRVWKRDAHFSERTLDTHASMVRTKLALRPANGYRLSSIYGYGYRLERLGDVARAANPGLPLASQGAESSGVRSTT</sequence>
<dbReference type="PANTHER" id="PTHR48111:SF40">
    <property type="entry name" value="PHOSPHATE REGULON TRANSCRIPTIONAL REGULATORY PROTEIN PHOB"/>
    <property type="match status" value="1"/>
</dbReference>
<dbReference type="SMART" id="SM00862">
    <property type="entry name" value="Trans_reg_C"/>
    <property type="match status" value="1"/>
</dbReference>
<dbReference type="SUPFAM" id="SSF46894">
    <property type="entry name" value="C-terminal effector domain of the bipartite response regulators"/>
    <property type="match status" value="1"/>
</dbReference>
<evidence type="ECO:0000259" key="6">
    <source>
        <dbReference type="PROSITE" id="PS50110"/>
    </source>
</evidence>
<dbReference type="GO" id="GO:0006355">
    <property type="term" value="P:regulation of DNA-templated transcription"/>
    <property type="evidence" value="ECO:0007669"/>
    <property type="project" value="InterPro"/>
</dbReference>
<keyword evidence="1 4" id="KW-0597">Phosphoprotein</keyword>
<dbReference type="Proteomes" id="UP000473470">
    <property type="component" value="Unassembled WGS sequence"/>
</dbReference>
<evidence type="ECO:0000256" key="3">
    <source>
        <dbReference type="ARBA" id="ARBA00023125"/>
    </source>
</evidence>
<dbReference type="InterPro" id="IPR016032">
    <property type="entry name" value="Sig_transdc_resp-reg_C-effctor"/>
</dbReference>
<evidence type="ECO:0000313" key="8">
    <source>
        <dbReference type="EMBL" id="KAB0633116.1"/>
    </source>
</evidence>
<dbReference type="SMART" id="SM00448">
    <property type="entry name" value="REC"/>
    <property type="match status" value="1"/>
</dbReference>
<feature type="domain" description="OmpR/PhoB-type" evidence="7">
    <location>
        <begin position="128"/>
        <end position="227"/>
    </location>
</feature>
<proteinExistence type="predicted"/>
<keyword evidence="3 5" id="KW-0238">DNA-binding</keyword>
<dbReference type="RefSeq" id="WP_063895273.1">
    <property type="nucleotide sequence ID" value="NZ_CABVPM010000021.1"/>
</dbReference>
<evidence type="ECO:0000256" key="1">
    <source>
        <dbReference type="ARBA" id="ARBA00022553"/>
    </source>
</evidence>
<name>A0A6L3MP60_9BURK</name>
<reference evidence="8 9" key="1">
    <citation type="submission" date="2019-09" db="EMBL/GenBank/DDBJ databases">
        <title>Draft genome sequences of 48 bacterial type strains from the CCUG.</title>
        <authorList>
            <person name="Tunovic T."/>
            <person name="Pineiro-Iglesias B."/>
            <person name="Unosson C."/>
            <person name="Inganas E."/>
            <person name="Ohlen M."/>
            <person name="Cardew S."/>
            <person name="Jensie-Markopoulos S."/>
            <person name="Salva-Serra F."/>
            <person name="Jaen-Luchoro D."/>
            <person name="Karlsson R."/>
            <person name="Svensson-Stadler L."/>
            <person name="Chun J."/>
            <person name="Moore E."/>
        </authorList>
    </citation>
    <scope>NUCLEOTIDE SEQUENCE [LARGE SCALE GENOMIC DNA]</scope>
    <source>
        <strain evidence="8 9">CCUG 65686</strain>
    </source>
</reference>
<dbReference type="Pfam" id="PF00486">
    <property type="entry name" value="Trans_reg_C"/>
    <property type="match status" value="1"/>
</dbReference>
<dbReference type="EMBL" id="VZOK01000073">
    <property type="protein sequence ID" value="KAB0633116.1"/>
    <property type="molecule type" value="Genomic_DNA"/>
</dbReference>
<dbReference type="InterPro" id="IPR001867">
    <property type="entry name" value="OmpR/PhoB-type_DNA-bd"/>
</dbReference>
<dbReference type="InterPro" id="IPR011006">
    <property type="entry name" value="CheY-like_superfamily"/>
</dbReference>
<dbReference type="InterPro" id="IPR039420">
    <property type="entry name" value="WalR-like"/>
</dbReference>
<dbReference type="PANTHER" id="PTHR48111">
    <property type="entry name" value="REGULATOR OF RPOS"/>
    <property type="match status" value="1"/>
</dbReference>
<dbReference type="GO" id="GO:0032993">
    <property type="term" value="C:protein-DNA complex"/>
    <property type="evidence" value="ECO:0007669"/>
    <property type="project" value="TreeGrafter"/>
</dbReference>
<dbReference type="InterPro" id="IPR001789">
    <property type="entry name" value="Sig_transdc_resp-reg_receiver"/>
</dbReference>
<gene>
    <name evidence="8" type="ORF">F7R25_30890</name>
</gene>
<dbReference type="PROSITE" id="PS50110">
    <property type="entry name" value="RESPONSE_REGULATORY"/>
    <property type="match status" value="1"/>
</dbReference>
<dbReference type="CDD" id="cd17574">
    <property type="entry name" value="REC_OmpR"/>
    <property type="match status" value="1"/>
</dbReference>
<evidence type="ECO:0000259" key="7">
    <source>
        <dbReference type="PROSITE" id="PS51755"/>
    </source>
</evidence>
<comment type="caution">
    <text evidence="8">The sequence shown here is derived from an EMBL/GenBank/DDBJ whole genome shotgun (WGS) entry which is preliminary data.</text>
</comment>
<feature type="DNA-binding region" description="OmpR/PhoB-type" evidence="5">
    <location>
        <begin position="128"/>
        <end position="227"/>
    </location>
</feature>
<feature type="domain" description="Response regulatory" evidence="6">
    <location>
        <begin position="2"/>
        <end position="118"/>
    </location>
</feature>
<dbReference type="CDD" id="cd00383">
    <property type="entry name" value="trans_reg_C"/>
    <property type="match status" value="1"/>
</dbReference>
<dbReference type="InterPro" id="IPR036388">
    <property type="entry name" value="WH-like_DNA-bd_sf"/>
</dbReference>
<dbReference type="Gene3D" id="1.10.10.10">
    <property type="entry name" value="Winged helix-like DNA-binding domain superfamily/Winged helix DNA-binding domain"/>
    <property type="match status" value="1"/>
</dbReference>
<dbReference type="SUPFAM" id="SSF52172">
    <property type="entry name" value="CheY-like"/>
    <property type="match status" value="1"/>
</dbReference>
<evidence type="ECO:0000256" key="5">
    <source>
        <dbReference type="PROSITE-ProRule" id="PRU01091"/>
    </source>
</evidence>
<evidence type="ECO:0000256" key="4">
    <source>
        <dbReference type="PROSITE-ProRule" id="PRU00169"/>
    </source>
</evidence>
<feature type="modified residue" description="4-aspartylphosphate" evidence="4">
    <location>
        <position position="51"/>
    </location>
</feature>
<protein>
    <submittedName>
        <fullName evidence="8">Response regulator transcription factor</fullName>
    </submittedName>
</protein>
<keyword evidence="2" id="KW-0902">Two-component regulatory system</keyword>
<dbReference type="PROSITE" id="PS51755">
    <property type="entry name" value="OMPR_PHOB"/>
    <property type="match status" value="1"/>
</dbReference>
<dbReference type="Pfam" id="PF00072">
    <property type="entry name" value="Response_reg"/>
    <property type="match status" value="1"/>
</dbReference>
<dbReference type="GO" id="GO:0005829">
    <property type="term" value="C:cytosol"/>
    <property type="evidence" value="ECO:0007669"/>
    <property type="project" value="TreeGrafter"/>
</dbReference>
<dbReference type="Gene3D" id="3.40.50.2300">
    <property type="match status" value="1"/>
</dbReference>
<dbReference type="GO" id="GO:0000156">
    <property type="term" value="F:phosphorelay response regulator activity"/>
    <property type="evidence" value="ECO:0007669"/>
    <property type="project" value="TreeGrafter"/>
</dbReference>